<name>A0A6H5HUQ8_9HYME</name>
<sequence>FFIRPNFQLLEKYGELKTEQSEWTRMITPASRATPSVAARTYHGIRVPFAEIGTLAATSSETLGWRRAQMKRSAASSSDELAKLQSALRVSKLPVLGRPEDECVINTCGPTNSQHSKPKPCLATEATYTTCSVTLSYLLDRHRLPLDHYLEHYTAIERASGIDPAAAYLCRDRGPVTISCDLIK</sequence>
<protein>
    <submittedName>
        <fullName evidence="1">Uncharacterized protein</fullName>
    </submittedName>
</protein>
<dbReference type="Proteomes" id="UP000479190">
    <property type="component" value="Unassembled WGS sequence"/>
</dbReference>
<gene>
    <name evidence="1" type="ORF">TBRA_LOCUS1335</name>
</gene>
<evidence type="ECO:0000313" key="2">
    <source>
        <dbReference type="Proteomes" id="UP000479190"/>
    </source>
</evidence>
<evidence type="ECO:0000313" key="1">
    <source>
        <dbReference type="EMBL" id="CAB0029290.1"/>
    </source>
</evidence>
<dbReference type="AlphaFoldDB" id="A0A6H5HUQ8"/>
<reference evidence="1 2" key="1">
    <citation type="submission" date="2020-02" db="EMBL/GenBank/DDBJ databases">
        <authorList>
            <person name="Ferguson B K."/>
        </authorList>
    </citation>
    <scope>NUCLEOTIDE SEQUENCE [LARGE SCALE GENOMIC DNA]</scope>
</reference>
<organism evidence="1 2">
    <name type="scientific">Trichogramma brassicae</name>
    <dbReference type="NCBI Taxonomy" id="86971"/>
    <lineage>
        <taxon>Eukaryota</taxon>
        <taxon>Metazoa</taxon>
        <taxon>Ecdysozoa</taxon>
        <taxon>Arthropoda</taxon>
        <taxon>Hexapoda</taxon>
        <taxon>Insecta</taxon>
        <taxon>Pterygota</taxon>
        <taxon>Neoptera</taxon>
        <taxon>Endopterygota</taxon>
        <taxon>Hymenoptera</taxon>
        <taxon>Apocrita</taxon>
        <taxon>Proctotrupomorpha</taxon>
        <taxon>Chalcidoidea</taxon>
        <taxon>Trichogrammatidae</taxon>
        <taxon>Trichogramma</taxon>
    </lineage>
</organism>
<accession>A0A6H5HUQ8</accession>
<dbReference type="EMBL" id="CADCXV010000300">
    <property type="protein sequence ID" value="CAB0029290.1"/>
    <property type="molecule type" value="Genomic_DNA"/>
</dbReference>
<proteinExistence type="predicted"/>
<keyword evidence="2" id="KW-1185">Reference proteome</keyword>
<feature type="non-terminal residue" evidence="1">
    <location>
        <position position="1"/>
    </location>
</feature>